<sequence>MTRIWAGASFGADGVVEGARFGGGAAMGVNANGMFEGGCLWVGFRTVAEDGVGNRARADAGAFWLWEIGEEIEAMMDWITRNSARIAWKVEWEDMIESG</sequence>
<organism evidence="1 2">
    <name type="scientific">Smallanthus sonchifolius</name>
    <dbReference type="NCBI Taxonomy" id="185202"/>
    <lineage>
        <taxon>Eukaryota</taxon>
        <taxon>Viridiplantae</taxon>
        <taxon>Streptophyta</taxon>
        <taxon>Embryophyta</taxon>
        <taxon>Tracheophyta</taxon>
        <taxon>Spermatophyta</taxon>
        <taxon>Magnoliopsida</taxon>
        <taxon>eudicotyledons</taxon>
        <taxon>Gunneridae</taxon>
        <taxon>Pentapetalae</taxon>
        <taxon>asterids</taxon>
        <taxon>campanulids</taxon>
        <taxon>Asterales</taxon>
        <taxon>Asteraceae</taxon>
        <taxon>Asteroideae</taxon>
        <taxon>Heliantheae alliance</taxon>
        <taxon>Millerieae</taxon>
        <taxon>Smallanthus</taxon>
    </lineage>
</organism>
<reference evidence="2" key="1">
    <citation type="journal article" date="2022" name="Mol. Ecol. Resour.">
        <title>The genomes of chicory, endive, great burdock and yacon provide insights into Asteraceae palaeo-polyploidization history and plant inulin production.</title>
        <authorList>
            <person name="Fan W."/>
            <person name="Wang S."/>
            <person name="Wang H."/>
            <person name="Wang A."/>
            <person name="Jiang F."/>
            <person name="Liu H."/>
            <person name="Zhao H."/>
            <person name="Xu D."/>
            <person name="Zhang Y."/>
        </authorList>
    </citation>
    <scope>NUCLEOTIDE SEQUENCE [LARGE SCALE GENOMIC DNA]</scope>
    <source>
        <strain evidence="2">cv. Yunnan</strain>
    </source>
</reference>
<gene>
    <name evidence="1" type="ORF">L1987_43020</name>
</gene>
<comment type="caution">
    <text evidence="1">The sequence shown here is derived from an EMBL/GenBank/DDBJ whole genome shotgun (WGS) entry which is preliminary data.</text>
</comment>
<protein>
    <submittedName>
        <fullName evidence="1">Uncharacterized protein</fullName>
    </submittedName>
</protein>
<accession>A0ACB9GK90</accession>
<evidence type="ECO:0000313" key="2">
    <source>
        <dbReference type="Proteomes" id="UP001056120"/>
    </source>
</evidence>
<keyword evidence="2" id="KW-1185">Reference proteome</keyword>
<proteinExistence type="predicted"/>
<name>A0ACB9GK90_9ASTR</name>
<reference evidence="1 2" key="2">
    <citation type="journal article" date="2022" name="Mol. Ecol. Resour.">
        <title>The genomes of chicory, endive, great burdock and yacon provide insights into Asteraceae paleo-polyploidization history and plant inulin production.</title>
        <authorList>
            <person name="Fan W."/>
            <person name="Wang S."/>
            <person name="Wang H."/>
            <person name="Wang A."/>
            <person name="Jiang F."/>
            <person name="Liu H."/>
            <person name="Zhao H."/>
            <person name="Xu D."/>
            <person name="Zhang Y."/>
        </authorList>
    </citation>
    <scope>NUCLEOTIDE SEQUENCE [LARGE SCALE GENOMIC DNA]</scope>
    <source>
        <strain evidence="2">cv. Yunnan</strain>
        <tissue evidence="1">Leaves</tissue>
    </source>
</reference>
<dbReference type="EMBL" id="CM042031">
    <property type="protein sequence ID" value="KAI3783929.1"/>
    <property type="molecule type" value="Genomic_DNA"/>
</dbReference>
<dbReference type="Proteomes" id="UP001056120">
    <property type="component" value="Linkage Group LG14"/>
</dbReference>
<evidence type="ECO:0000313" key="1">
    <source>
        <dbReference type="EMBL" id="KAI3783929.1"/>
    </source>
</evidence>